<gene>
    <name evidence="1" type="ORF">KDW03_01545</name>
</gene>
<sequence>MKRWLIIALTLTTQLLVARETLISIIATVNNNPITLYDVQRYNQFIFENSGGQITNSIQDGLQSWFTLYILRSLAEKDKRYQLAPGEIQDALLPYVKMTNENPQLASLFTRYRDLLEMRVEVNLYIQKLTFFDEEFKRSMYQGIDEQKAKAFYETNKTNFLAPPRVSLMVFAAPYPKNASLTELENLEKSFNAIAKEAAKTTNAPAIIEKYKKSISFTPYSGTSPLTNAQDLFVGGYPEEILGLAIEPTYYKQYLDKGKVFGPQVIQFRKDKKKYLLVMRVLAREESRILSYEEVKNYIYTILQNQQVEKAIDEWCASQIKNRKVIVEIKDKNYQGALDAYLRR</sequence>
<reference evidence="1" key="1">
    <citation type="submission" date="2021-04" db="EMBL/GenBank/DDBJ databases">
        <authorList>
            <person name="Postec A."/>
        </authorList>
    </citation>
    <scope>NUCLEOTIDE SEQUENCE</scope>
    <source>
        <strain evidence="1">F1F22</strain>
    </source>
</reference>
<dbReference type="GO" id="GO:0016853">
    <property type="term" value="F:isomerase activity"/>
    <property type="evidence" value="ECO:0007669"/>
    <property type="project" value="UniProtKB-KW"/>
</dbReference>
<keyword evidence="1" id="KW-0413">Isomerase</keyword>
<dbReference type="EMBL" id="CP073355">
    <property type="protein sequence ID" value="URA10513.1"/>
    <property type="molecule type" value="Genomic_DNA"/>
</dbReference>
<protein>
    <submittedName>
        <fullName evidence="1">Peptidyl-prolyl cis-trans isomerase</fullName>
    </submittedName>
</protein>
<keyword evidence="2" id="KW-1185">Reference proteome</keyword>
<dbReference type="Proteomes" id="UP001056539">
    <property type="component" value="Chromosome"/>
</dbReference>
<accession>A0AAX3BDU4</accession>
<organism evidence="1 2">
    <name type="scientific">Thermospira aquatica</name>
    <dbReference type="NCBI Taxonomy" id="2828656"/>
    <lineage>
        <taxon>Bacteria</taxon>
        <taxon>Pseudomonadati</taxon>
        <taxon>Spirochaetota</taxon>
        <taxon>Spirochaetia</taxon>
        <taxon>Brevinematales</taxon>
        <taxon>Thermospiraceae</taxon>
        <taxon>Thermospira</taxon>
    </lineage>
</organism>
<dbReference type="RefSeq" id="WP_271435641.1">
    <property type="nucleotide sequence ID" value="NZ_CP073355.1"/>
</dbReference>
<proteinExistence type="predicted"/>
<name>A0AAX3BDU4_9SPIR</name>
<dbReference type="AlphaFoldDB" id="A0AAX3BDU4"/>
<reference evidence="1" key="2">
    <citation type="submission" date="2022-06" db="EMBL/GenBank/DDBJ databases">
        <title>Thermospira aquatica gen. nov., sp. nov.</title>
        <authorList>
            <person name="Ben Ali Gam Z."/>
            <person name="Labat M."/>
        </authorList>
    </citation>
    <scope>NUCLEOTIDE SEQUENCE</scope>
    <source>
        <strain evidence="1">F1F22</strain>
    </source>
</reference>
<dbReference type="InterPro" id="IPR027304">
    <property type="entry name" value="Trigger_fact/SurA_dom_sf"/>
</dbReference>
<dbReference type="SUPFAM" id="SSF109998">
    <property type="entry name" value="Triger factor/SurA peptide-binding domain-like"/>
    <property type="match status" value="1"/>
</dbReference>
<evidence type="ECO:0000313" key="1">
    <source>
        <dbReference type="EMBL" id="URA10513.1"/>
    </source>
</evidence>
<dbReference type="KEGG" id="taqu:KDW03_01545"/>
<evidence type="ECO:0000313" key="2">
    <source>
        <dbReference type="Proteomes" id="UP001056539"/>
    </source>
</evidence>